<sequence>MKVNALMMDQKDNVGTCICDVSAGETVSFICNGENLEVKTLENIPYCHKVAIKPIEKGAEVIKYGEVIGASDVDICVGQWVSHHNIHGIPRDYISELL</sequence>
<name>A0ABS4G576_9CLOT</name>
<dbReference type="CDD" id="cd11613">
    <property type="entry name" value="SAF_AH_GD"/>
    <property type="match status" value="1"/>
</dbReference>
<dbReference type="RefSeq" id="WP_209459817.1">
    <property type="nucleotide sequence ID" value="NZ_JAGGKC010000017.1"/>
</dbReference>
<dbReference type="InterPro" id="IPR044144">
    <property type="entry name" value="SAF_UxaA/GarD"/>
</dbReference>
<dbReference type="GO" id="GO:0008789">
    <property type="term" value="F:altronate dehydratase activity"/>
    <property type="evidence" value="ECO:0007669"/>
    <property type="project" value="UniProtKB-EC"/>
</dbReference>
<gene>
    <name evidence="1" type="ORF">J2Z34_002112</name>
</gene>
<proteinExistence type="predicted"/>
<dbReference type="EMBL" id="JAGGKC010000017">
    <property type="protein sequence ID" value="MBP1919622.1"/>
    <property type="molecule type" value="Genomic_DNA"/>
</dbReference>
<evidence type="ECO:0000313" key="1">
    <source>
        <dbReference type="EMBL" id="MBP1919622.1"/>
    </source>
</evidence>
<evidence type="ECO:0000313" key="2">
    <source>
        <dbReference type="Proteomes" id="UP001519271"/>
    </source>
</evidence>
<reference evidence="1 2" key="1">
    <citation type="submission" date="2021-03" db="EMBL/GenBank/DDBJ databases">
        <title>Genomic Encyclopedia of Type Strains, Phase IV (KMG-IV): sequencing the most valuable type-strain genomes for metagenomic binning, comparative biology and taxonomic classification.</title>
        <authorList>
            <person name="Goeker M."/>
        </authorList>
    </citation>
    <scope>NUCLEOTIDE SEQUENCE [LARGE SCALE GENOMIC DNA]</scope>
    <source>
        <strain evidence="1 2">DSM 6139</strain>
    </source>
</reference>
<dbReference type="PANTHER" id="PTHR30536:SF5">
    <property type="entry name" value="ALTRONATE DEHYDRATASE"/>
    <property type="match status" value="1"/>
</dbReference>
<organism evidence="1 2">
    <name type="scientific">Youngiibacter multivorans</name>
    <dbReference type="NCBI Taxonomy" id="937251"/>
    <lineage>
        <taxon>Bacteria</taxon>
        <taxon>Bacillati</taxon>
        <taxon>Bacillota</taxon>
        <taxon>Clostridia</taxon>
        <taxon>Eubacteriales</taxon>
        <taxon>Clostridiaceae</taxon>
        <taxon>Youngiibacter</taxon>
    </lineage>
</organism>
<protein>
    <submittedName>
        <fullName evidence="1">Altronate dehydratase small subunit</fullName>
        <ecNumber evidence="1">4.2.1.7</ecNumber>
    </submittedName>
</protein>
<dbReference type="EC" id="4.2.1.7" evidence="1"/>
<accession>A0ABS4G576</accession>
<keyword evidence="2" id="KW-1185">Reference proteome</keyword>
<dbReference type="Gene3D" id="2.30.130.110">
    <property type="match status" value="1"/>
</dbReference>
<dbReference type="InterPro" id="IPR052172">
    <property type="entry name" value="UxaA_altronate/galactarate_dh"/>
</dbReference>
<dbReference type="Proteomes" id="UP001519271">
    <property type="component" value="Unassembled WGS sequence"/>
</dbReference>
<comment type="caution">
    <text evidence="1">The sequence shown here is derived from an EMBL/GenBank/DDBJ whole genome shotgun (WGS) entry which is preliminary data.</text>
</comment>
<keyword evidence="1" id="KW-0456">Lyase</keyword>
<dbReference type="PANTHER" id="PTHR30536">
    <property type="entry name" value="ALTRONATE/GALACTARATE DEHYDRATASE"/>
    <property type="match status" value="1"/>
</dbReference>